<evidence type="ECO:0000256" key="1">
    <source>
        <dbReference type="SAM" id="MobiDB-lite"/>
    </source>
</evidence>
<feature type="region of interest" description="Disordered" evidence="1">
    <location>
        <begin position="32"/>
        <end position="61"/>
    </location>
</feature>
<keyword evidence="4" id="KW-1185">Reference proteome</keyword>
<keyword evidence="2" id="KW-0732">Signal</keyword>
<dbReference type="AlphaFoldDB" id="A0A165AJA7"/>
<name>A0A165AJA7_9CRUS</name>
<sequence>MGRKKREIHIFYEHLWLLWTFTVCVTGCGSKLEGPGSWPEETEREREREKGHKGHGGTAVC</sequence>
<accession>A0A165AJA7</accession>
<protein>
    <submittedName>
        <fullName evidence="3">Uncharacterized protein</fullName>
    </submittedName>
</protein>
<comment type="caution">
    <text evidence="3">The sequence shown here is derived from an EMBL/GenBank/DDBJ whole genome shotgun (WGS) entry which is preliminary data.</text>
</comment>
<feature type="signal peptide" evidence="2">
    <location>
        <begin position="1"/>
        <end position="26"/>
    </location>
</feature>
<evidence type="ECO:0000256" key="2">
    <source>
        <dbReference type="SAM" id="SignalP"/>
    </source>
</evidence>
<evidence type="ECO:0000313" key="3">
    <source>
        <dbReference type="EMBL" id="KZS17750.1"/>
    </source>
</evidence>
<gene>
    <name evidence="3" type="ORF">APZ42_016209</name>
</gene>
<organism evidence="3 4">
    <name type="scientific">Daphnia magna</name>
    <dbReference type="NCBI Taxonomy" id="35525"/>
    <lineage>
        <taxon>Eukaryota</taxon>
        <taxon>Metazoa</taxon>
        <taxon>Ecdysozoa</taxon>
        <taxon>Arthropoda</taxon>
        <taxon>Crustacea</taxon>
        <taxon>Branchiopoda</taxon>
        <taxon>Diplostraca</taxon>
        <taxon>Cladocera</taxon>
        <taxon>Anomopoda</taxon>
        <taxon>Daphniidae</taxon>
        <taxon>Daphnia</taxon>
    </lineage>
</organism>
<dbReference type="Proteomes" id="UP000076858">
    <property type="component" value="Unassembled WGS sequence"/>
</dbReference>
<feature type="chain" id="PRO_5007855325" evidence="2">
    <location>
        <begin position="27"/>
        <end position="61"/>
    </location>
</feature>
<dbReference type="EMBL" id="LRGB01000582">
    <property type="protein sequence ID" value="KZS17750.1"/>
    <property type="molecule type" value="Genomic_DNA"/>
</dbReference>
<feature type="compositionally biased region" description="Basic and acidic residues" evidence="1">
    <location>
        <begin position="41"/>
        <end position="50"/>
    </location>
</feature>
<evidence type="ECO:0000313" key="4">
    <source>
        <dbReference type="Proteomes" id="UP000076858"/>
    </source>
</evidence>
<proteinExistence type="predicted"/>
<reference evidence="3 4" key="1">
    <citation type="submission" date="2016-03" db="EMBL/GenBank/DDBJ databases">
        <title>EvidentialGene: Evidence-directed Construction of Genes on Genomes.</title>
        <authorList>
            <person name="Gilbert D.G."/>
            <person name="Choi J.-H."/>
            <person name="Mockaitis K."/>
            <person name="Colbourne J."/>
            <person name="Pfrender M."/>
        </authorList>
    </citation>
    <scope>NUCLEOTIDE SEQUENCE [LARGE SCALE GENOMIC DNA]</scope>
    <source>
        <strain evidence="3 4">Xinb3</strain>
        <tissue evidence="3">Complete organism</tissue>
    </source>
</reference>